<dbReference type="AlphaFoldDB" id="A0A6A6J552"/>
<feature type="chain" id="PRO_5025418840" evidence="2">
    <location>
        <begin position="18"/>
        <end position="198"/>
    </location>
</feature>
<feature type="signal peptide" evidence="2">
    <location>
        <begin position="1"/>
        <end position="17"/>
    </location>
</feature>
<dbReference type="PANTHER" id="PTHR38049">
    <property type="entry name" value="RICIN B LECTIN DOMAIN-CONTAINING PROTEIN"/>
    <property type="match status" value="1"/>
</dbReference>
<keyword evidence="4" id="KW-1185">Reference proteome</keyword>
<evidence type="ECO:0000313" key="4">
    <source>
        <dbReference type="Proteomes" id="UP000800097"/>
    </source>
</evidence>
<sequence>MVLGILVVVIAAPGLLGSQEAIRQSQSKEKRGVHLARRCNLIATCVKVKRSLTLRTNCCGSTREPATARLTATPYGHAFAGYYLPYPDTSYEGLVTTVTDEAPIFNWVYIDKDTYEVKYGVRLDAQPNLTGPFDCTRQDRRLAFEGREGDDDGLRGKVAKGVRVLDVELTRREKRWRKDERGPGEAGRSDDEEGGRDR</sequence>
<reference evidence="3" key="1">
    <citation type="journal article" date="2020" name="Stud. Mycol.">
        <title>101 Dothideomycetes genomes: a test case for predicting lifestyles and emergence of pathogens.</title>
        <authorList>
            <person name="Haridas S."/>
            <person name="Albert R."/>
            <person name="Binder M."/>
            <person name="Bloem J."/>
            <person name="Labutti K."/>
            <person name="Salamov A."/>
            <person name="Andreopoulos B."/>
            <person name="Baker S."/>
            <person name="Barry K."/>
            <person name="Bills G."/>
            <person name="Bluhm B."/>
            <person name="Cannon C."/>
            <person name="Castanera R."/>
            <person name="Culley D."/>
            <person name="Daum C."/>
            <person name="Ezra D."/>
            <person name="Gonzalez J."/>
            <person name="Henrissat B."/>
            <person name="Kuo A."/>
            <person name="Liang C."/>
            <person name="Lipzen A."/>
            <person name="Lutzoni F."/>
            <person name="Magnuson J."/>
            <person name="Mondo S."/>
            <person name="Nolan M."/>
            <person name="Ohm R."/>
            <person name="Pangilinan J."/>
            <person name="Park H.-J."/>
            <person name="Ramirez L."/>
            <person name="Alfaro M."/>
            <person name="Sun H."/>
            <person name="Tritt A."/>
            <person name="Yoshinaga Y."/>
            <person name="Zwiers L.-H."/>
            <person name="Turgeon B."/>
            <person name="Goodwin S."/>
            <person name="Spatafora J."/>
            <person name="Crous P."/>
            <person name="Grigoriev I."/>
        </authorList>
    </citation>
    <scope>NUCLEOTIDE SEQUENCE</scope>
    <source>
        <strain evidence="3">CBS 379.55</strain>
    </source>
</reference>
<dbReference type="PANTHER" id="PTHR38049:SF2">
    <property type="entry name" value="RICIN B LECTIN DOMAIN-CONTAINING PROTEIN"/>
    <property type="match status" value="1"/>
</dbReference>
<evidence type="ECO:0000256" key="1">
    <source>
        <dbReference type="SAM" id="MobiDB-lite"/>
    </source>
</evidence>
<dbReference type="Proteomes" id="UP000800097">
    <property type="component" value="Unassembled WGS sequence"/>
</dbReference>
<feature type="region of interest" description="Disordered" evidence="1">
    <location>
        <begin position="175"/>
        <end position="198"/>
    </location>
</feature>
<accession>A0A6A6J552</accession>
<evidence type="ECO:0000313" key="3">
    <source>
        <dbReference type="EMBL" id="KAF2271575.1"/>
    </source>
</evidence>
<dbReference type="EMBL" id="ML986537">
    <property type="protein sequence ID" value="KAF2271575.1"/>
    <property type="molecule type" value="Genomic_DNA"/>
</dbReference>
<keyword evidence="2" id="KW-0732">Signal</keyword>
<proteinExistence type="predicted"/>
<dbReference type="OrthoDB" id="3928002at2759"/>
<name>A0A6A6J552_WESOR</name>
<organism evidence="3 4">
    <name type="scientific">Westerdykella ornata</name>
    <dbReference type="NCBI Taxonomy" id="318751"/>
    <lineage>
        <taxon>Eukaryota</taxon>
        <taxon>Fungi</taxon>
        <taxon>Dikarya</taxon>
        <taxon>Ascomycota</taxon>
        <taxon>Pezizomycotina</taxon>
        <taxon>Dothideomycetes</taxon>
        <taxon>Pleosporomycetidae</taxon>
        <taxon>Pleosporales</taxon>
        <taxon>Sporormiaceae</taxon>
        <taxon>Westerdykella</taxon>
    </lineage>
</organism>
<evidence type="ECO:0000256" key="2">
    <source>
        <dbReference type="SAM" id="SignalP"/>
    </source>
</evidence>
<protein>
    <submittedName>
        <fullName evidence="3">Uncharacterized protein</fullName>
    </submittedName>
</protein>
<dbReference type="RefSeq" id="XP_033649114.1">
    <property type="nucleotide sequence ID" value="XM_033800466.1"/>
</dbReference>
<dbReference type="GeneID" id="54553641"/>
<gene>
    <name evidence="3" type="ORF">EI97DRAFT_453578</name>
</gene>